<evidence type="ECO:0000313" key="5">
    <source>
        <dbReference type="EMBL" id="SPS06012.1"/>
    </source>
</evidence>
<evidence type="ECO:0000256" key="1">
    <source>
        <dbReference type="ARBA" id="ARBA00009477"/>
    </source>
</evidence>
<sequence length="375" mass="41543">MKKIMKSYSKIAIITVSLLTFVFGCALLYWLAKPHEVTRPDTPVSEPEPVAQVKTIKLHKGEFNETFTAYGVVLPFPDKLTTISVPYTSQVDKMLVNQGQIVQQGDLLLTLKPGANVRLQVEQAQRELAAALRDNELLQERIRLKLATQQNRVATQLRVEQARVMVKNLVDQGIGKEQQIRAKKDGIIYLVSVQQGQIVTAGAPLLQLVDQNQWMVRLGIEPEDYGHLQVDQQVLITPVNTPVSEPVKGRIEIITHQIDPITRLLNVFVRPALNQTLLINDFVEGRIIISSVNTLLVPRQAVLPDDGGYSLFTVENGHAVKHQIRVGLENDKQVEVIAADLKAQDEVVVLGNYELKPGMAVSATPSNSIGKGVSQ</sequence>
<dbReference type="PANTHER" id="PTHR30469:SF15">
    <property type="entry name" value="HLYD FAMILY OF SECRETION PROTEINS"/>
    <property type="match status" value="1"/>
</dbReference>
<dbReference type="NCBIfam" id="TIGR01730">
    <property type="entry name" value="RND_mfp"/>
    <property type="match status" value="1"/>
</dbReference>
<keyword evidence="3" id="KW-1133">Transmembrane helix</keyword>
<reference evidence="5" key="1">
    <citation type="submission" date="2018-05" db="EMBL/GenBank/DDBJ databases">
        <authorList>
            <person name="Lanie J.A."/>
            <person name="Ng W.-L."/>
            <person name="Kazmierczak K.M."/>
            <person name="Andrzejewski T.M."/>
            <person name="Davidsen T.M."/>
            <person name="Wayne K.J."/>
            <person name="Tettelin H."/>
            <person name="Glass J.I."/>
            <person name="Rusch D."/>
            <person name="Podicherti R."/>
            <person name="Tsui H.-C.T."/>
            <person name="Winkler M.E."/>
        </authorList>
    </citation>
    <scope>NUCLEOTIDE SEQUENCE</scope>
    <source>
        <strain evidence="5">KNB</strain>
    </source>
</reference>
<keyword evidence="2" id="KW-0175">Coiled coil</keyword>
<dbReference type="Gene3D" id="2.40.30.170">
    <property type="match status" value="1"/>
</dbReference>
<keyword evidence="3" id="KW-0472">Membrane</keyword>
<feature type="coiled-coil region" evidence="2">
    <location>
        <begin position="114"/>
        <end position="141"/>
    </location>
</feature>
<evidence type="ECO:0000256" key="2">
    <source>
        <dbReference type="SAM" id="Coils"/>
    </source>
</evidence>
<dbReference type="Gene3D" id="2.40.420.20">
    <property type="match status" value="1"/>
</dbReference>
<comment type="similarity">
    <text evidence="1">Belongs to the membrane fusion protein (MFP) (TC 8.A.1) family.</text>
</comment>
<dbReference type="AlphaFoldDB" id="A0A2X0R7N0"/>
<dbReference type="Gene3D" id="2.40.50.100">
    <property type="match status" value="1"/>
</dbReference>
<evidence type="ECO:0000259" key="4">
    <source>
        <dbReference type="Pfam" id="PF25989"/>
    </source>
</evidence>
<dbReference type="EMBL" id="LS423452">
    <property type="protein sequence ID" value="SPS06012.1"/>
    <property type="molecule type" value="Genomic_DNA"/>
</dbReference>
<organism evidence="5">
    <name type="scientific">Candidatus Nitrotoga fabula</name>
    <dbReference type="NCBI Taxonomy" id="2182327"/>
    <lineage>
        <taxon>Bacteria</taxon>
        <taxon>Pseudomonadati</taxon>
        <taxon>Pseudomonadota</taxon>
        <taxon>Betaproteobacteria</taxon>
        <taxon>Nitrosomonadales</taxon>
        <taxon>Gallionellaceae</taxon>
        <taxon>Candidatus Nitrotoga</taxon>
    </lineage>
</organism>
<dbReference type="GO" id="GO:0015562">
    <property type="term" value="F:efflux transmembrane transporter activity"/>
    <property type="evidence" value="ECO:0007669"/>
    <property type="project" value="TreeGrafter"/>
</dbReference>
<keyword evidence="3" id="KW-0812">Transmembrane</keyword>
<dbReference type="SUPFAM" id="SSF111369">
    <property type="entry name" value="HlyD-like secretion proteins"/>
    <property type="match status" value="1"/>
</dbReference>
<dbReference type="Gene3D" id="1.10.287.470">
    <property type="entry name" value="Helix hairpin bin"/>
    <property type="match status" value="1"/>
</dbReference>
<protein>
    <submittedName>
        <fullName evidence="5">Putative RND efflux pump, membrane fusion protein, Similar to AcrA family</fullName>
    </submittedName>
</protein>
<proteinExistence type="inferred from homology"/>
<feature type="transmembrane region" description="Helical" evidence="3">
    <location>
        <begin position="12"/>
        <end position="32"/>
    </location>
</feature>
<dbReference type="InterPro" id="IPR058637">
    <property type="entry name" value="YknX-like_C"/>
</dbReference>
<dbReference type="GO" id="GO:1990281">
    <property type="term" value="C:efflux pump complex"/>
    <property type="evidence" value="ECO:0007669"/>
    <property type="project" value="TreeGrafter"/>
</dbReference>
<dbReference type="PROSITE" id="PS51257">
    <property type="entry name" value="PROKAR_LIPOPROTEIN"/>
    <property type="match status" value="1"/>
</dbReference>
<dbReference type="Pfam" id="PF25989">
    <property type="entry name" value="YknX_C"/>
    <property type="match status" value="1"/>
</dbReference>
<feature type="domain" description="YknX-like C-terminal permuted SH3-like" evidence="4">
    <location>
        <begin position="296"/>
        <end position="362"/>
    </location>
</feature>
<evidence type="ECO:0000256" key="3">
    <source>
        <dbReference type="SAM" id="Phobius"/>
    </source>
</evidence>
<dbReference type="PANTHER" id="PTHR30469">
    <property type="entry name" value="MULTIDRUG RESISTANCE PROTEIN MDTA"/>
    <property type="match status" value="1"/>
</dbReference>
<gene>
    <name evidence="5" type="ORF">NITFAB_1602</name>
</gene>
<name>A0A2X0R7N0_9PROT</name>
<accession>A0A2X0R7N0</accession>
<dbReference type="InterPro" id="IPR006143">
    <property type="entry name" value="RND_pump_MFP"/>
</dbReference>